<dbReference type="OrthoDB" id="2381682at2"/>
<dbReference type="GO" id="GO:0005886">
    <property type="term" value="C:plasma membrane"/>
    <property type="evidence" value="ECO:0007669"/>
    <property type="project" value="UniProtKB-SubCell"/>
</dbReference>
<sequence>MRKGLTVLLYVSVIILAFIYRYNLLDWLRGDHSPVLSFIAAVLLALFPVLPYKLVIGLFGYVYGGFWAAVICWSATTIAAAVMYGLVKYLFQQRAFTYLSSVPALHRFTSAIQRRPFASIVLARLLPVIPQTAVNIYAGAAGLPFWSYLAASGIGKLPGIALYAFLGGSLSGHPGTVIAALALYGAVLAAAGWSLRIQAADKPKE</sequence>
<feature type="transmembrane region" description="Helical" evidence="6">
    <location>
        <begin position="35"/>
        <end position="54"/>
    </location>
</feature>
<feature type="transmembrane region" description="Helical" evidence="6">
    <location>
        <begin position="66"/>
        <end position="87"/>
    </location>
</feature>
<feature type="transmembrane region" description="Helical" evidence="6">
    <location>
        <begin position="6"/>
        <end position="23"/>
    </location>
</feature>
<evidence type="ECO:0000313" key="9">
    <source>
        <dbReference type="Proteomes" id="UP000199050"/>
    </source>
</evidence>
<evidence type="ECO:0000259" key="7">
    <source>
        <dbReference type="Pfam" id="PF09335"/>
    </source>
</evidence>
<comment type="caution">
    <text evidence="6">Lacks conserved residue(s) required for the propagation of feature annotation.</text>
</comment>
<gene>
    <name evidence="8" type="ORF">SAMN05216192_10450</name>
</gene>
<dbReference type="PANTHER" id="PTHR12677">
    <property type="entry name" value="GOLGI APPARATUS MEMBRANE PROTEIN TVP38-RELATED"/>
    <property type="match status" value="1"/>
</dbReference>
<feature type="domain" description="VTT" evidence="7">
    <location>
        <begin position="50"/>
        <end position="167"/>
    </location>
</feature>
<dbReference type="InterPro" id="IPR032816">
    <property type="entry name" value="VTT_dom"/>
</dbReference>
<keyword evidence="4 6" id="KW-1133">Transmembrane helix</keyword>
<comment type="subcellular location">
    <subcellularLocation>
        <location evidence="1 6">Cell membrane</location>
        <topology evidence="1 6">Multi-pass membrane protein</topology>
    </subcellularLocation>
</comment>
<evidence type="ECO:0000256" key="3">
    <source>
        <dbReference type="ARBA" id="ARBA00022692"/>
    </source>
</evidence>
<evidence type="ECO:0000256" key="4">
    <source>
        <dbReference type="ARBA" id="ARBA00022989"/>
    </source>
</evidence>
<keyword evidence="3 6" id="KW-0812">Transmembrane</keyword>
<protein>
    <recommendedName>
        <fullName evidence="6">TVP38/TMEM64 family membrane protein</fullName>
    </recommendedName>
</protein>
<evidence type="ECO:0000256" key="2">
    <source>
        <dbReference type="ARBA" id="ARBA00022475"/>
    </source>
</evidence>
<dbReference type="Proteomes" id="UP000199050">
    <property type="component" value="Unassembled WGS sequence"/>
</dbReference>
<evidence type="ECO:0000256" key="1">
    <source>
        <dbReference type="ARBA" id="ARBA00004651"/>
    </source>
</evidence>
<name>A0A1G8J2F1_9BACL</name>
<proteinExistence type="inferred from homology"/>
<dbReference type="EMBL" id="FNDX01000004">
    <property type="protein sequence ID" value="SDI25301.1"/>
    <property type="molecule type" value="Genomic_DNA"/>
</dbReference>
<dbReference type="AlphaFoldDB" id="A0A1G8J2F1"/>
<keyword evidence="2 6" id="KW-1003">Cell membrane</keyword>
<keyword evidence="9" id="KW-1185">Reference proteome</keyword>
<dbReference type="RefSeq" id="WP_090712778.1">
    <property type="nucleotide sequence ID" value="NZ_CBCSKY010000004.1"/>
</dbReference>
<evidence type="ECO:0000256" key="6">
    <source>
        <dbReference type="RuleBase" id="RU366058"/>
    </source>
</evidence>
<evidence type="ECO:0000256" key="5">
    <source>
        <dbReference type="ARBA" id="ARBA00023136"/>
    </source>
</evidence>
<reference evidence="9" key="1">
    <citation type="submission" date="2016-10" db="EMBL/GenBank/DDBJ databases">
        <authorList>
            <person name="Varghese N."/>
            <person name="Submissions S."/>
        </authorList>
    </citation>
    <scope>NUCLEOTIDE SEQUENCE [LARGE SCALE GENOMIC DNA]</scope>
    <source>
        <strain evidence="9">CGMCC 1.11012</strain>
    </source>
</reference>
<evidence type="ECO:0000313" key="8">
    <source>
        <dbReference type="EMBL" id="SDI25301.1"/>
    </source>
</evidence>
<dbReference type="Pfam" id="PF09335">
    <property type="entry name" value="VTT_dom"/>
    <property type="match status" value="1"/>
</dbReference>
<dbReference type="STRING" id="1174501.SAMN05216192_10450"/>
<dbReference type="InterPro" id="IPR015414">
    <property type="entry name" value="TMEM64"/>
</dbReference>
<dbReference type="PANTHER" id="PTHR12677:SF59">
    <property type="entry name" value="GOLGI APPARATUS MEMBRANE PROTEIN TVP38-RELATED"/>
    <property type="match status" value="1"/>
</dbReference>
<keyword evidence="5 6" id="KW-0472">Membrane</keyword>
<accession>A0A1G8J2F1</accession>
<feature type="transmembrane region" description="Helical" evidence="6">
    <location>
        <begin position="177"/>
        <end position="195"/>
    </location>
</feature>
<comment type="similarity">
    <text evidence="6">Belongs to the TVP38/TMEM64 family.</text>
</comment>
<organism evidence="8 9">
    <name type="scientific">Paenibacillus typhae</name>
    <dbReference type="NCBI Taxonomy" id="1174501"/>
    <lineage>
        <taxon>Bacteria</taxon>
        <taxon>Bacillati</taxon>
        <taxon>Bacillota</taxon>
        <taxon>Bacilli</taxon>
        <taxon>Bacillales</taxon>
        <taxon>Paenibacillaceae</taxon>
        <taxon>Paenibacillus</taxon>
    </lineage>
</organism>